<feature type="domain" description="HTH cro/C1-type" evidence="1">
    <location>
        <begin position="310"/>
        <end position="363"/>
    </location>
</feature>
<dbReference type="InterPro" id="IPR001387">
    <property type="entry name" value="Cro/C1-type_HTH"/>
</dbReference>
<dbReference type="GO" id="GO:0003677">
    <property type="term" value="F:DNA binding"/>
    <property type="evidence" value="ECO:0007669"/>
    <property type="project" value="InterPro"/>
</dbReference>
<dbReference type="Proteomes" id="UP000294613">
    <property type="component" value="Unassembled WGS sequence"/>
</dbReference>
<evidence type="ECO:0000313" key="2">
    <source>
        <dbReference type="EMBL" id="GBU04001.1"/>
    </source>
</evidence>
<dbReference type="EMBL" id="SLZV01000053">
    <property type="protein sequence ID" value="TCS59773.1"/>
    <property type="molecule type" value="Genomic_DNA"/>
</dbReference>
<organism evidence="3 4">
    <name type="scientific">Faecalimonas umbilicata</name>
    <dbReference type="NCBI Taxonomy" id="1912855"/>
    <lineage>
        <taxon>Bacteria</taxon>
        <taxon>Bacillati</taxon>
        <taxon>Bacillota</taxon>
        <taxon>Clostridia</taxon>
        <taxon>Lachnospirales</taxon>
        <taxon>Lachnospiraceae</taxon>
        <taxon>Faecalimonas</taxon>
    </lineage>
</organism>
<dbReference type="EMBL" id="BHEO01000002">
    <property type="protein sequence ID" value="GBU04001.1"/>
    <property type="molecule type" value="Genomic_DNA"/>
</dbReference>
<proteinExistence type="predicted"/>
<accession>A0A4R3J4I7</accession>
<evidence type="ECO:0000313" key="3">
    <source>
        <dbReference type="EMBL" id="TCS59773.1"/>
    </source>
</evidence>
<comment type="caution">
    <text evidence="3">The sequence shown here is derived from an EMBL/GenBank/DDBJ whole genome shotgun (WGS) entry which is preliminary data.</text>
</comment>
<feature type="domain" description="HTH cro/C1-type" evidence="1">
    <location>
        <begin position="9"/>
        <end position="62"/>
    </location>
</feature>
<evidence type="ECO:0000313" key="5">
    <source>
        <dbReference type="Proteomes" id="UP000702954"/>
    </source>
</evidence>
<dbReference type="SUPFAM" id="SSF47413">
    <property type="entry name" value="lambda repressor-like DNA-binding domains"/>
    <property type="match status" value="2"/>
</dbReference>
<dbReference type="AlphaFoldDB" id="A0A4R3J4I7"/>
<dbReference type="Gene3D" id="1.25.40.10">
    <property type="entry name" value="Tetratricopeptide repeat domain"/>
    <property type="match status" value="2"/>
</dbReference>
<dbReference type="RefSeq" id="WP_116441397.1">
    <property type="nucleotide sequence ID" value="NZ_BHEO01000002.1"/>
</dbReference>
<dbReference type="PANTHER" id="PTHR37038:SF14">
    <property type="entry name" value="TRANSCRIPTIONAL ACTIVATOR"/>
    <property type="match status" value="1"/>
</dbReference>
<reference evidence="3 4" key="2">
    <citation type="submission" date="2019-03" db="EMBL/GenBank/DDBJ databases">
        <title>Genomic Encyclopedia of Type Strains, Phase IV (KMG-IV): sequencing the most valuable type-strain genomes for metagenomic binning, comparative biology and taxonomic classification.</title>
        <authorList>
            <person name="Goeker M."/>
        </authorList>
    </citation>
    <scope>NUCLEOTIDE SEQUENCE [LARGE SCALE GENOMIC DNA]</scope>
    <source>
        <strain evidence="3 4">DSM 103426</strain>
    </source>
</reference>
<protein>
    <recommendedName>
        <fullName evidence="1">HTH cro/C1-type domain-containing protein</fullName>
    </recommendedName>
</protein>
<keyword evidence="5" id="KW-1185">Reference proteome</keyword>
<gene>
    <name evidence="3" type="ORF">EDD74_1533</name>
    <name evidence="2" type="ORF">FAEUMB_05420</name>
</gene>
<dbReference type="SMART" id="SM00530">
    <property type="entry name" value="HTH_XRE"/>
    <property type="match status" value="2"/>
</dbReference>
<dbReference type="InterPro" id="IPR010982">
    <property type="entry name" value="Lambda_DNA-bd_dom_sf"/>
</dbReference>
<dbReference type="PROSITE" id="PS50943">
    <property type="entry name" value="HTH_CROC1"/>
    <property type="match status" value="2"/>
</dbReference>
<evidence type="ECO:0000313" key="4">
    <source>
        <dbReference type="Proteomes" id="UP000294613"/>
    </source>
</evidence>
<evidence type="ECO:0000259" key="1">
    <source>
        <dbReference type="PROSITE" id="PS50943"/>
    </source>
</evidence>
<dbReference type="InterPro" id="IPR053163">
    <property type="entry name" value="HTH-type_regulator_Rgg"/>
</dbReference>
<sequence length="602" mass="70555">MKQGIGEILVRLRKESGITQAALREGVCAASELAKIENNQKNPDPFLLDHLFRRLGKSAVRLEYVLSAELYHLYELQYEIQVQICRREYDLTEKLIFEYGNEKKGKGKIHRQFIAQSRAQIAWLQEKESGVVLKYIEEAIMQTVDFKNLWEKGKVLSAEEIRLFLFRWEVLKKAESKEKATLAELWKIVEYIEHRQFEPEELAKVYPYAVLLLNEYGDGSELKTYCIAALENALELLREEGKILYLPEILEACAEIYAKNERHEDHKKAGELLRMRDALVHLELEYGMRFENYRLFSDINRSFKLDYEMIRQNRLACGMTMEELCDGICTWEELSRIERGKCKPNDKTFEKLMEKMNRKRGRIEAYITTADYEMILLEAEMEKALHRFQYEKAEGILKDLSKRLESNYPENCQYLETEKVRIEISRQHLTFADGIQSLISILEKTGYEKEIFTYNLTANEKNILTLIACLYQKWNRKEQAVQILEKLLINYEASSCNPAFMIREWGLVLGNLAGLLEELGDISRPIELCRKRLKTALSAGQGRTLGRSVTIIACVLERKEKDFGEFYDALRLLKLMKMDYRFNCVVDYIKKNGYVEFDEEAV</sequence>
<dbReference type="Proteomes" id="UP000702954">
    <property type="component" value="Unassembled WGS sequence"/>
</dbReference>
<name>A0A4R3J4I7_9FIRM</name>
<dbReference type="CDD" id="cd00093">
    <property type="entry name" value="HTH_XRE"/>
    <property type="match status" value="2"/>
</dbReference>
<dbReference type="InterPro" id="IPR011990">
    <property type="entry name" value="TPR-like_helical_dom_sf"/>
</dbReference>
<reference evidence="2 5" key="1">
    <citation type="journal article" date="2018" name="Int. J. Syst. Evol. Microbiol.">
        <title>Draft Genome Sequence of Faecalimonas umbilicata JCM 30896T, an Acetate-Producing Bacterium Isolated from Human Feces.</title>
        <authorList>
            <person name="Sakamoto M."/>
            <person name="Ikeyama N."/>
            <person name="Yuki M."/>
            <person name="Ohkuma M."/>
        </authorList>
    </citation>
    <scope>NUCLEOTIDE SEQUENCE [LARGE SCALE GENOMIC DNA]</scope>
    <source>
        <strain evidence="2 5">EGH7</strain>
    </source>
</reference>
<dbReference type="PANTHER" id="PTHR37038">
    <property type="entry name" value="TRANSCRIPTIONAL REGULATOR-RELATED"/>
    <property type="match status" value="1"/>
</dbReference>